<feature type="domain" description="Recombinase" evidence="7">
    <location>
        <begin position="159"/>
        <end position="249"/>
    </location>
</feature>
<dbReference type="PANTHER" id="PTHR30461">
    <property type="entry name" value="DNA-INVERTASE FROM LAMBDOID PROPHAGE"/>
    <property type="match status" value="1"/>
</dbReference>
<evidence type="ECO:0000259" key="7">
    <source>
        <dbReference type="PROSITE" id="PS51737"/>
    </source>
</evidence>
<dbReference type="Gene3D" id="3.90.1750.20">
    <property type="entry name" value="Putative Large Serine Recombinase, Chain B, Domain 2"/>
    <property type="match status" value="1"/>
</dbReference>
<dbReference type="Gene3D" id="3.40.50.1390">
    <property type="entry name" value="Resolvase, N-terminal catalytic domain"/>
    <property type="match status" value="1"/>
</dbReference>
<evidence type="ECO:0000313" key="8">
    <source>
        <dbReference type="EMBL" id="KKS12756.1"/>
    </source>
</evidence>
<keyword evidence="2" id="KW-0238">DNA-binding</keyword>
<dbReference type="Pfam" id="PF00239">
    <property type="entry name" value="Resolvase"/>
    <property type="match status" value="1"/>
</dbReference>
<evidence type="ECO:0000313" key="9">
    <source>
        <dbReference type="Proteomes" id="UP000034753"/>
    </source>
</evidence>
<keyword evidence="1" id="KW-0229">DNA integration</keyword>
<dbReference type="PANTHER" id="PTHR30461:SF23">
    <property type="entry name" value="DNA RECOMBINASE-RELATED"/>
    <property type="match status" value="1"/>
</dbReference>
<evidence type="ECO:0000256" key="5">
    <source>
        <dbReference type="PROSITE-ProRule" id="PRU10137"/>
    </source>
</evidence>
<feature type="domain" description="Resolvase/invertase-type recombinase catalytic" evidence="6">
    <location>
        <begin position="4"/>
        <end position="152"/>
    </location>
</feature>
<proteinExistence type="predicted"/>
<dbReference type="GO" id="GO:0000150">
    <property type="term" value="F:DNA strand exchange activity"/>
    <property type="evidence" value="ECO:0007669"/>
    <property type="project" value="InterPro"/>
</dbReference>
<dbReference type="GO" id="GO:0015074">
    <property type="term" value="P:DNA integration"/>
    <property type="evidence" value="ECO:0007669"/>
    <property type="project" value="UniProtKB-KW"/>
</dbReference>
<gene>
    <name evidence="8" type="ORF">UU67_C0042G0002</name>
</gene>
<dbReference type="CDD" id="cd00338">
    <property type="entry name" value="Ser_Recombinase"/>
    <property type="match status" value="1"/>
</dbReference>
<dbReference type="PROSITE" id="PS51737">
    <property type="entry name" value="RECOMBINASE_DNA_BIND"/>
    <property type="match status" value="1"/>
</dbReference>
<evidence type="ECO:0000256" key="1">
    <source>
        <dbReference type="ARBA" id="ARBA00022908"/>
    </source>
</evidence>
<evidence type="ECO:0000259" key="6">
    <source>
        <dbReference type="PROSITE" id="PS51736"/>
    </source>
</evidence>
<feature type="active site" description="O-(5'-phospho-DNA)-serine intermediate" evidence="4 5">
    <location>
        <position position="12"/>
    </location>
</feature>
<name>A0A0G0YSW7_9BACT</name>
<comment type="caution">
    <text evidence="8">The sequence shown here is derived from an EMBL/GenBank/DDBJ whole genome shotgun (WGS) entry which is preliminary data.</text>
</comment>
<dbReference type="EMBL" id="LCBN01000042">
    <property type="protein sequence ID" value="KKS12756.1"/>
    <property type="molecule type" value="Genomic_DNA"/>
</dbReference>
<reference evidence="8 9" key="1">
    <citation type="journal article" date="2015" name="Nature">
        <title>rRNA introns, odd ribosomes, and small enigmatic genomes across a large radiation of phyla.</title>
        <authorList>
            <person name="Brown C.T."/>
            <person name="Hug L.A."/>
            <person name="Thomas B.C."/>
            <person name="Sharon I."/>
            <person name="Castelle C.J."/>
            <person name="Singh A."/>
            <person name="Wilkins M.J."/>
            <person name="Williams K.H."/>
            <person name="Banfield J.F."/>
        </authorList>
    </citation>
    <scope>NUCLEOTIDE SEQUENCE [LARGE SCALE GENOMIC DNA]</scope>
</reference>
<dbReference type="SMART" id="SM00857">
    <property type="entry name" value="Resolvase"/>
    <property type="match status" value="1"/>
</dbReference>
<dbReference type="InterPro" id="IPR006118">
    <property type="entry name" value="Recombinase_CS"/>
</dbReference>
<dbReference type="PROSITE" id="PS51736">
    <property type="entry name" value="RECOMBINASES_3"/>
    <property type="match status" value="1"/>
</dbReference>
<accession>A0A0G0YSW7</accession>
<dbReference type="InterPro" id="IPR050639">
    <property type="entry name" value="SSR_resolvase"/>
</dbReference>
<sequence length="249" mass="29018">MDKRVIAYCRVSTDNQKEEKTIQLQVESLKKYAEGHGLTIVEWFEDDGISGGLEDRPALIRLMKYLEENLDIQGVLIYKLDRLARDLYIQEGLIKEFTKLKKEVISTLEPDLASNDPFRKAFRQMLGVFAEFEKAMITLRMKNGRNSSVSKGRWHGGSIYGYDSTKDGELVINKKEAEVVKRIYHLKRYQKMSPKKIADLLNKEEVSTKRKTTKWHALTIRKVLRNPLYKGFLRYQGQTYQGNHEPIIK</sequence>
<evidence type="ECO:0000256" key="3">
    <source>
        <dbReference type="ARBA" id="ARBA00023172"/>
    </source>
</evidence>
<dbReference type="Proteomes" id="UP000034753">
    <property type="component" value="Unassembled WGS sequence"/>
</dbReference>
<dbReference type="SUPFAM" id="SSF53041">
    <property type="entry name" value="Resolvase-like"/>
    <property type="match status" value="1"/>
</dbReference>
<protein>
    <submittedName>
        <fullName evidence="8">Resolvase domain protein</fullName>
    </submittedName>
</protein>
<dbReference type="AlphaFoldDB" id="A0A0G0YSW7"/>
<keyword evidence="3" id="KW-0233">DNA recombination</keyword>
<dbReference type="PROSITE" id="PS00397">
    <property type="entry name" value="RECOMBINASES_1"/>
    <property type="match status" value="1"/>
</dbReference>
<dbReference type="Pfam" id="PF07508">
    <property type="entry name" value="Recombinase"/>
    <property type="match status" value="1"/>
</dbReference>
<dbReference type="InterPro" id="IPR011109">
    <property type="entry name" value="DNA_bind_recombinase_dom"/>
</dbReference>
<dbReference type="GO" id="GO:0003677">
    <property type="term" value="F:DNA binding"/>
    <property type="evidence" value="ECO:0007669"/>
    <property type="project" value="UniProtKB-KW"/>
</dbReference>
<evidence type="ECO:0000256" key="4">
    <source>
        <dbReference type="PIRSR" id="PIRSR606118-50"/>
    </source>
</evidence>
<dbReference type="InterPro" id="IPR006119">
    <property type="entry name" value="Resolv_N"/>
</dbReference>
<dbReference type="InterPro" id="IPR036162">
    <property type="entry name" value="Resolvase-like_N_sf"/>
</dbReference>
<evidence type="ECO:0000256" key="2">
    <source>
        <dbReference type="ARBA" id="ARBA00023125"/>
    </source>
</evidence>
<organism evidence="8 9">
    <name type="scientific">Candidatus Daviesbacteria bacterium GW2011_GWB1_41_5</name>
    <dbReference type="NCBI Taxonomy" id="1618429"/>
    <lineage>
        <taxon>Bacteria</taxon>
        <taxon>Candidatus Daviesiibacteriota</taxon>
    </lineage>
</organism>
<dbReference type="InterPro" id="IPR038109">
    <property type="entry name" value="DNA_bind_recomb_sf"/>
</dbReference>